<dbReference type="KEGG" id="maw:19252321"/>
<feature type="compositionally biased region" description="Basic and acidic residues" evidence="1">
    <location>
        <begin position="30"/>
        <end position="43"/>
    </location>
</feature>
<dbReference type="Proteomes" id="UP000002499">
    <property type="component" value="Unassembled WGS sequence"/>
</dbReference>
<evidence type="ECO:0000313" key="2">
    <source>
        <dbReference type="EMBL" id="EFY85927.1"/>
    </source>
</evidence>
<organism evidence="3">
    <name type="scientific">Metarhizium acridum (strain CQMa 102)</name>
    <dbReference type="NCBI Taxonomy" id="655827"/>
    <lineage>
        <taxon>Eukaryota</taxon>
        <taxon>Fungi</taxon>
        <taxon>Dikarya</taxon>
        <taxon>Ascomycota</taxon>
        <taxon>Pezizomycotina</taxon>
        <taxon>Sordariomycetes</taxon>
        <taxon>Hypocreomycetidae</taxon>
        <taxon>Hypocreales</taxon>
        <taxon>Clavicipitaceae</taxon>
        <taxon>Metarhizium</taxon>
    </lineage>
</organism>
<protein>
    <submittedName>
        <fullName evidence="2">Uncharacterized protein</fullName>
    </submittedName>
</protein>
<dbReference type="GeneID" id="19252321"/>
<dbReference type="HOGENOM" id="CLU_139257_2_0_1"/>
<accession>E9EDR2</accession>
<proteinExistence type="predicted"/>
<feature type="region of interest" description="Disordered" evidence="1">
    <location>
        <begin position="1"/>
        <end position="85"/>
    </location>
</feature>
<sequence>MDVPEGQVQDNSYVTGTKSNQPIPVQSDNARVEDPIDTKKADTDEQLEQDDKEAIDKSNMMKNRTRGAKPRETYKEPSDEQGLGE</sequence>
<gene>
    <name evidence="2" type="ORF">MAC_08010</name>
</gene>
<dbReference type="AlphaFoldDB" id="E9EDR2"/>
<dbReference type="InParanoid" id="E9EDR2"/>
<feature type="compositionally biased region" description="Polar residues" evidence="1">
    <location>
        <begin position="8"/>
        <end position="29"/>
    </location>
</feature>
<keyword evidence="3" id="KW-1185">Reference proteome</keyword>
<dbReference type="eggNOG" id="ENOG502S854">
    <property type="taxonomic scope" value="Eukaryota"/>
</dbReference>
<evidence type="ECO:0000256" key="1">
    <source>
        <dbReference type="SAM" id="MobiDB-lite"/>
    </source>
</evidence>
<dbReference type="OMA" id="MDNDYKS"/>
<dbReference type="OrthoDB" id="4357148at2759"/>
<name>E9EDR2_METAQ</name>
<feature type="compositionally biased region" description="Basic and acidic residues" evidence="1">
    <location>
        <begin position="69"/>
        <end position="78"/>
    </location>
</feature>
<reference evidence="2 3" key="1">
    <citation type="journal article" date="2011" name="PLoS Genet.">
        <title>Genome sequencing and comparative transcriptomics of the model entomopathogenic fungi Metarhizium anisopliae and M. acridum.</title>
        <authorList>
            <person name="Gao Q."/>
            <person name="Jin K."/>
            <person name="Ying S.H."/>
            <person name="Zhang Y."/>
            <person name="Xiao G."/>
            <person name="Shang Y."/>
            <person name="Duan Z."/>
            <person name="Hu X."/>
            <person name="Xie X.Q."/>
            <person name="Zhou G."/>
            <person name="Peng G."/>
            <person name="Luo Z."/>
            <person name="Huang W."/>
            <person name="Wang B."/>
            <person name="Fang W."/>
            <person name="Wang S."/>
            <person name="Zhong Y."/>
            <person name="Ma L.J."/>
            <person name="St Leger R.J."/>
            <person name="Zhao G.P."/>
            <person name="Pei Y."/>
            <person name="Feng M.G."/>
            <person name="Xia Y."/>
            <person name="Wang C."/>
        </authorList>
    </citation>
    <scope>NUCLEOTIDE SEQUENCE [LARGE SCALE GENOMIC DNA]</scope>
    <source>
        <strain evidence="2 3">CQMa 102</strain>
    </source>
</reference>
<feature type="compositionally biased region" description="Acidic residues" evidence="1">
    <location>
        <begin position="44"/>
        <end position="53"/>
    </location>
</feature>
<evidence type="ECO:0000313" key="3">
    <source>
        <dbReference type="Proteomes" id="UP000002499"/>
    </source>
</evidence>
<dbReference type="EMBL" id="GL698561">
    <property type="protein sequence ID" value="EFY85927.1"/>
    <property type="molecule type" value="Genomic_DNA"/>
</dbReference>